<dbReference type="GO" id="GO:0004383">
    <property type="term" value="F:guanylate cyclase activity"/>
    <property type="evidence" value="ECO:0007669"/>
    <property type="project" value="UniProtKB-EC"/>
</dbReference>
<evidence type="ECO:0000256" key="13">
    <source>
        <dbReference type="ARBA" id="ARBA00023239"/>
    </source>
</evidence>
<feature type="domain" description="Protein kinase" evidence="19">
    <location>
        <begin position="852"/>
        <end position="1140"/>
    </location>
</feature>
<dbReference type="PANTHER" id="PTHR11920:SF494">
    <property type="entry name" value="ATRIAL NATRIURETIC PEPTIDE RECEPTOR 2"/>
    <property type="match status" value="1"/>
</dbReference>
<keyword evidence="22" id="KW-1185">Reference proteome</keyword>
<evidence type="ECO:0000313" key="22">
    <source>
        <dbReference type="Proteomes" id="UP001432027"/>
    </source>
</evidence>
<dbReference type="InterPro" id="IPR001245">
    <property type="entry name" value="Ser-Thr/Tyr_kinase_cat_dom"/>
</dbReference>
<dbReference type="Gene3D" id="3.30.70.1230">
    <property type="entry name" value="Nucleotide cyclase"/>
    <property type="match status" value="1"/>
</dbReference>
<keyword evidence="5 18" id="KW-0812">Transmembrane</keyword>
<dbReference type="InterPro" id="IPR000719">
    <property type="entry name" value="Prot_kinase_dom"/>
</dbReference>
<evidence type="ECO:0000256" key="12">
    <source>
        <dbReference type="ARBA" id="ARBA00023180"/>
    </source>
</evidence>
<comment type="catalytic activity">
    <reaction evidence="1 16">
        <text>GTP = 3',5'-cyclic GMP + diphosphate</text>
        <dbReference type="Rhea" id="RHEA:13665"/>
        <dbReference type="ChEBI" id="CHEBI:33019"/>
        <dbReference type="ChEBI" id="CHEBI:37565"/>
        <dbReference type="ChEBI" id="CHEBI:57746"/>
        <dbReference type="EC" id="4.6.1.2"/>
    </reaction>
</comment>
<dbReference type="GO" id="GO:0005886">
    <property type="term" value="C:plasma membrane"/>
    <property type="evidence" value="ECO:0007669"/>
    <property type="project" value="UniProtKB-SubCell"/>
</dbReference>
<dbReference type="Pfam" id="PF01094">
    <property type="entry name" value="ANF_receptor"/>
    <property type="match status" value="1"/>
</dbReference>
<comment type="subcellular location">
    <subcellularLocation>
        <location evidence="2">Cell membrane</location>
        <topology evidence="2">Single-pass type I membrane protein</topology>
    </subcellularLocation>
</comment>
<dbReference type="SMART" id="SM00044">
    <property type="entry name" value="CYCc"/>
    <property type="match status" value="1"/>
</dbReference>
<dbReference type="EC" id="4.6.1.2" evidence="3 16"/>
<feature type="compositionally biased region" description="Low complexity" evidence="17">
    <location>
        <begin position="802"/>
        <end position="811"/>
    </location>
</feature>
<dbReference type="EMBL" id="BTSX01000005">
    <property type="protein sequence ID" value="GMS98403.1"/>
    <property type="molecule type" value="Genomic_DNA"/>
</dbReference>
<reference evidence="21" key="1">
    <citation type="submission" date="2023-10" db="EMBL/GenBank/DDBJ databases">
        <title>Genome assembly of Pristionchus species.</title>
        <authorList>
            <person name="Yoshida K."/>
            <person name="Sommer R.J."/>
        </authorList>
    </citation>
    <scope>NUCLEOTIDE SEQUENCE</scope>
    <source>
        <strain evidence="21">RS0144</strain>
    </source>
</reference>
<dbReference type="Gene3D" id="1.10.510.10">
    <property type="entry name" value="Transferase(Phosphotransferase) domain 1"/>
    <property type="match status" value="1"/>
</dbReference>
<sequence length="1404" mass="159232">FIDDRRITVTRTREMRKCRRKRRDYDNQSNEGLRACGMTGRGRITGATLVFGVLLSLLPGAIAVQRWVEEEIRELSARIPWDELEADAAMNRVAGGAGRWIDREDQEEEERAATVPPQQQPQHRTTKSGRSRRLRQATTDAPSVLPPYSEYCNQSMHDPKLIRPVDGKKDNLIHILVPLPTYDNSAVGRYHGRNPFELSITKVRPVIDFALEDIYNKRILPDNSLRVTYEDSALSDAKGPNVAIEALKKRELHCVIGYAFVYALAPVARMAPYWTTQTGSCGVPVITTIGNTGNLDDKAEYRLMTRIASPYKVLRLAVAEFIKIMNWTKVTYFFHDYRSSGTDKDVSVPVSECFLLMASIRPYLSTYFNSINVTQDFNYFMFNQDKWTRQNYAVLLKKLSEISNVIILCASPDTVREIMLSAHELGMTKGHYVFINIDVSTGSHAERPWERTNSTIVNENDKAKDAYRALKTISLRRSDQKEYREFETKVRHRADAVYDYKKRTGKEYEMNNFISAFYDAVLLYAIALNKTIAEGGDPRNGHMITQKMWDKEFQGITGTVSIDKNGDRYSDYSLLDLDPEKDKFVEVAYYSGKDNSLTQSGPFHWVGGKPPVDDPVCAWDFHKCPKGYPLHVYMLIGAAIIILVMGLLFIFFWRRYKLEQELAAKSWQIRWEELDGEERTKANGKKKSKSKKSKNGDGITEGDPLLRSGSRTTLTSDKRSSSSGATRKISAMIDRKLSIFTRKKSSPNAASNMEKGNGGPSFNHIGELKETSDGEISPSPMNEVSFQLPFGHEDGERRRKVSISSPQLSSSPDYTNKKSSTEEEGEYPSKRSIIGAMMMRRKSARKLSFGDVTSIKSHGGGSIETIAMQQGGQVYTKTACYKGTIVAIKMLSLDQKKYPKLELTRQHLMDFKRMKDLQHDHITRFTGACVDAPNYCIVTEYCSKGSLEDILENEKIELDSMMKYSLLHDLVKGMYFIHNSEIRTHGKLKSSNCVVDSRFVLKVTDFGLSTLHAMEESGIEAEGEFAYYKRQLWTSPELLRDPNRTPAGTQKGDIYSFAIILHEMMYRKGAFWCEDELGPAEIVENVQRKPLEPEDIFRPYCPANEGLMDPQIVEMMRLCWSEEVTARPDFAAIRKAVRGINKDNETSNLVDNLLKRMEQYASNLEGLVEERTQEYLGEKKKVEDLLHQLLPPAIADTLIAGQAVQAEHYECVTIYFSDIVGFTALSSMSTPMQVVTLLNDLYLAFDGVVDNFKVYKVETIGDAYMVVSGLPERREDHASQIAQMSIALLHKVKTFVIRHRPSDQLKLRIGMHSGSVVAGVVGSKMPRYCLFGDTVNTSSRMESNGLPLRIHVSMQTKEILSHDPGFRLDLRGEVEMKGKGKQTTYWLKGYKETDIPDFGPDFRH</sequence>
<dbReference type="PROSITE" id="PS50011">
    <property type="entry name" value="PROTEIN_KINASE_DOM"/>
    <property type="match status" value="1"/>
</dbReference>
<keyword evidence="9" id="KW-0342">GTP-binding</keyword>
<keyword evidence="12" id="KW-0325">Glycoprotein</keyword>
<dbReference type="SUPFAM" id="SSF53822">
    <property type="entry name" value="Periplasmic binding protein-like I"/>
    <property type="match status" value="1"/>
</dbReference>
<dbReference type="Pfam" id="PF00211">
    <property type="entry name" value="Guanylate_cyc"/>
    <property type="match status" value="1"/>
</dbReference>
<evidence type="ECO:0000256" key="11">
    <source>
        <dbReference type="ARBA" id="ARBA00023170"/>
    </source>
</evidence>
<keyword evidence="13 15" id="KW-0456">Lyase</keyword>
<feature type="region of interest" description="Disordered" evidence="17">
    <location>
        <begin position="678"/>
        <end position="727"/>
    </location>
</feature>
<dbReference type="InterPro" id="IPR029787">
    <property type="entry name" value="Nucleotide_cyclase"/>
</dbReference>
<keyword evidence="7" id="KW-0547">Nucleotide-binding</keyword>
<dbReference type="InterPro" id="IPR050401">
    <property type="entry name" value="Cyclic_nucleotide_synthase"/>
</dbReference>
<name>A0AAV5TWK8_9BILA</name>
<evidence type="ECO:0000256" key="17">
    <source>
        <dbReference type="SAM" id="MobiDB-lite"/>
    </source>
</evidence>
<dbReference type="GO" id="GO:0004016">
    <property type="term" value="F:adenylate cyclase activity"/>
    <property type="evidence" value="ECO:0007669"/>
    <property type="project" value="TreeGrafter"/>
</dbReference>
<evidence type="ECO:0000259" key="20">
    <source>
        <dbReference type="PROSITE" id="PS50125"/>
    </source>
</evidence>
<evidence type="ECO:0000259" key="19">
    <source>
        <dbReference type="PROSITE" id="PS50011"/>
    </source>
</evidence>
<dbReference type="InterPro" id="IPR018297">
    <property type="entry name" value="A/G_cyclase_CS"/>
</dbReference>
<dbReference type="PROSITE" id="PS50125">
    <property type="entry name" value="GUANYLATE_CYCLASE_2"/>
    <property type="match status" value="1"/>
</dbReference>
<dbReference type="GO" id="GO:0007168">
    <property type="term" value="P:receptor guanylyl cyclase signaling pathway"/>
    <property type="evidence" value="ECO:0007669"/>
    <property type="project" value="TreeGrafter"/>
</dbReference>
<dbReference type="PROSITE" id="PS00452">
    <property type="entry name" value="GUANYLATE_CYCLASE_1"/>
    <property type="match status" value="1"/>
</dbReference>
<dbReference type="InterPro" id="IPR001828">
    <property type="entry name" value="ANF_lig-bd_rcpt"/>
</dbReference>
<dbReference type="GO" id="GO:0001653">
    <property type="term" value="F:peptide receptor activity"/>
    <property type="evidence" value="ECO:0007669"/>
    <property type="project" value="TreeGrafter"/>
</dbReference>
<evidence type="ECO:0000256" key="8">
    <source>
        <dbReference type="ARBA" id="ARBA00022989"/>
    </source>
</evidence>
<dbReference type="InterPro" id="IPR001170">
    <property type="entry name" value="ANPR/GUC"/>
</dbReference>
<keyword evidence="8 18" id="KW-1133">Transmembrane helix</keyword>
<dbReference type="Proteomes" id="UP001432027">
    <property type="component" value="Unassembled WGS sequence"/>
</dbReference>
<feature type="compositionally biased region" description="Basic residues" evidence="17">
    <location>
        <begin position="682"/>
        <end position="693"/>
    </location>
</feature>
<evidence type="ECO:0000256" key="1">
    <source>
        <dbReference type="ARBA" id="ARBA00001436"/>
    </source>
</evidence>
<proteinExistence type="inferred from homology"/>
<feature type="region of interest" description="Disordered" evidence="17">
    <location>
        <begin position="741"/>
        <end position="831"/>
    </location>
</feature>
<evidence type="ECO:0000256" key="14">
    <source>
        <dbReference type="ARBA" id="ARBA00023293"/>
    </source>
</evidence>
<accession>A0AAV5TWK8</accession>
<evidence type="ECO:0000256" key="3">
    <source>
        <dbReference type="ARBA" id="ARBA00012202"/>
    </source>
</evidence>
<dbReference type="PRINTS" id="PR00255">
    <property type="entry name" value="NATPEPTIDER"/>
</dbReference>
<evidence type="ECO:0000256" key="16">
    <source>
        <dbReference type="RuleBase" id="RU003431"/>
    </source>
</evidence>
<protein>
    <recommendedName>
        <fullName evidence="3 16">Guanylate cyclase</fullName>
        <ecNumber evidence="3 16">4.6.1.2</ecNumber>
    </recommendedName>
</protein>
<evidence type="ECO:0000256" key="18">
    <source>
        <dbReference type="SAM" id="Phobius"/>
    </source>
</evidence>
<dbReference type="PANTHER" id="PTHR11920">
    <property type="entry name" value="GUANYLYL CYCLASE"/>
    <property type="match status" value="1"/>
</dbReference>
<comment type="similarity">
    <text evidence="15">Belongs to the adenylyl cyclase class-4/guanylyl cyclase family.</text>
</comment>
<dbReference type="SUPFAM" id="SSF56112">
    <property type="entry name" value="Protein kinase-like (PK-like)"/>
    <property type="match status" value="1"/>
</dbReference>
<dbReference type="InterPro" id="IPR028082">
    <property type="entry name" value="Peripla_BP_I"/>
</dbReference>
<dbReference type="CDD" id="cd14042">
    <property type="entry name" value="PK_GC-A_B"/>
    <property type="match status" value="1"/>
</dbReference>
<keyword evidence="4" id="KW-1003">Cell membrane</keyword>
<dbReference type="FunFam" id="3.30.70.1230:FF:000004">
    <property type="entry name" value="Guanylate cyclase"/>
    <property type="match status" value="1"/>
</dbReference>
<dbReference type="Pfam" id="PF07714">
    <property type="entry name" value="PK_Tyr_Ser-Thr"/>
    <property type="match status" value="1"/>
</dbReference>
<feature type="domain" description="Guanylate cyclase" evidence="20">
    <location>
        <begin position="1213"/>
        <end position="1342"/>
    </location>
</feature>
<evidence type="ECO:0000256" key="2">
    <source>
        <dbReference type="ARBA" id="ARBA00004251"/>
    </source>
</evidence>
<evidence type="ECO:0000256" key="5">
    <source>
        <dbReference type="ARBA" id="ARBA00022692"/>
    </source>
</evidence>
<feature type="region of interest" description="Disordered" evidence="17">
    <location>
        <begin position="105"/>
        <end position="149"/>
    </location>
</feature>
<dbReference type="GO" id="GO:0035556">
    <property type="term" value="P:intracellular signal transduction"/>
    <property type="evidence" value="ECO:0007669"/>
    <property type="project" value="InterPro"/>
</dbReference>
<feature type="non-terminal residue" evidence="21">
    <location>
        <position position="1"/>
    </location>
</feature>
<evidence type="ECO:0000313" key="21">
    <source>
        <dbReference type="EMBL" id="GMS98403.1"/>
    </source>
</evidence>
<dbReference type="SUPFAM" id="SSF55073">
    <property type="entry name" value="Nucleotide cyclase"/>
    <property type="match status" value="1"/>
</dbReference>
<evidence type="ECO:0000256" key="4">
    <source>
        <dbReference type="ARBA" id="ARBA00022475"/>
    </source>
</evidence>
<dbReference type="CDD" id="cd07302">
    <property type="entry name" value="CHD"/>
    <property type="match status" value="1"/>
</dbReference>
<dbReference type="Gene3D" id="3.40.50.2300">
    <property type="match status" value="2"/>
</dbReference>
<dbReference type="GO" id="GO:0005524">
    <property type="term" value="F:ATP binding"/>
    <property type="evidence" value="ECO:0007669"/>
    <property type="project" value="InterPro"/>
</dbReference>
<dbReference type="FunFam" id="1.10.510.10:FF:000420">
    <property type="entry name" value="Guanylate cyclase"/>
    <property type="match status" value="1"/>
</dbReference>
<feature type="compositionally biased region" description="Polar residues" evidence="17">
    <location>
        <begin position="709"/>
        <end position="725"/>
    </location>
</feature>
<dbReference type="InterPro" id="IPR001054">
    <property type="entry name" value="A/G_cyclase"/>
</dbReference>
<evidence type="ECO:0000256" key="15">
    <source>
        <dbReference type="RuleBase" id="RU000405"/>
    </source>
</evidence>
<keyword evidence="11" id="KW-0675">Receptor</keyword>
<evidence type="ECO:0000256" key="10">
    <source>
        <dbReference type="ARBA" id="ARBA00023136"/>
    </source>
</evidence>
<organism evidence="21 22">
    <name type="scientific">Pristionchus entomophagus</name>
    <dbReference type="NCBI Taxonomy" id="358040"/>
    <lineage>
        <taxon>Eukaryota</taxon>
        <taxon>Metazoa</taxon>
        <taxon>Ecdysozoa</taxon>
        <taxon>Nematoda</taxon>
        <taxon>Chromadorea</taxon>
        <taxon>Rhabditida</taxon>
        <taxon>Rhabditina</taxon>
        <taxon>Diplogasteromorpha</taxon>
        <taxon>Diplogasteroidea</taxon>
        <taxon>Neodiplogasteridae</taxon>
        <taxon>Pristionchus</taxon>
    </lineage>
</organism>
<dbReference type="GO" id="GO:0004672">
    <property type="term" value="F:protein kinase activity"/>
    <property type="evidence" value="ECO:0007669"/>
    <property type="project" value="InterPro"/>
</dbReference>
<feature type="transmembrane region" description="Helical" evidence="18">
    <location>
        <begin position="630"/>
        <end position="653"/>
    </location>
</feature>
<evidence type="ECO:0000256" key="6">
    <source>
        <dbReference type="ARBA" id="ARBA00022729"/>
    </source>
</evidence>
<comment type="caution">
    <text evidence="21">The sequence shown here is derived from an EMBL/GenBank/DDBJ whole genome shotgun (WGS) entry which is preliminary data.</text>
</comment>
<keyword evidence="6" id="KW-0732">Signal</keyword>
<keyword evidence="10 18" id="KW-0472">Membrane</keyword>
<dbReference type="InterPro" id="IPR011009">
    <property type="entry name" value="Kinase-like_dom_sf"/>
</dbReference>
<evidence type="ECO:0000256" key="9">
    <source>
        <dbReference type="ARBA" id="ARBA00023134"/>
    </source>
</evidence>
<dbReference type="GO" id="GO:0005525">
    <property type="term" value="F:GTP binding"/>
    <property type="evidence" value="ECO:0007669"/>
    <property type="project" value="UniProtKB-KW"/>
</dbReference>
<feature type="compositionally biased region" description="Basic residues" evidence="17">
    <location>
        <begin position="124"/>
        <end position="135"/>
    </location>
</feature>
<gene>
    <name evidence="21" type="ORF">PENTCL1PPCAC_20578</name>
</gene>
<evidence type="ECO:0000256" key="7">
    <source>
        <dbReference type="ARBA" id="ARBA00022741"/>
    </source>
</evidence>
<keyword evidence="14 16" id="KW-0141">cGMP biosynthesis</keyword>